<feature type="chain" id="PRO_5011549299" description="Dihydrodipicolinate reductase" evidence="1">
    <location>
        <begin position="21"/>
        <end position="117"/>
    </location>
</feature>
<accession>A0A1I1VNQ2</accession>
<dbReference type="EMBL" id="FOMW01000003">
    <property type="protein sequence ID" value="SFD84439.1"/>
    <property type="molecule type" value="Genomic_DNA"/>
</dbReference>
<gene>
    <name evidence="2" type="ORF">SAMN04488523_10355</name>
</gene>
<reference evidence="3" key="1">
    <citation type="submission" date="2016-10" db="EMBL/GenBank/DDBJ databases">
        <authorList>
            <person name="Varghese N."/>
            <person name="Submissions S."/>
        </authorList>
    </citation>
    <scope>NUCLEOTIDE SEQUENCE [LARGE SCALE GENOMIC DNA]</scope>
    <source>
        <strain evidence="3">DSM 11443</strain>
    </source>
</reference>
<protein>
    <recommendedName>
        <fullName evidence="4">Dihydrodipicolinate reductase</fullName>
    </recommendedName>
</protein>
<dbReference type="STRING" id="74348.SAMN04488523_10355"/>
<evidence type="ECO:0000256" key="1">
    <source>
        <dbReference type="SAM" id="SignalP"/>
    </source>
</evidence>
<keyword evidence="3" id="KW-1185">Reference proteome</keyword>
<evidence type="ECO:0008006" key="4">
    <source>
        <dbReference type="Google" id="ProtNLM"/>
    </source>
</evidence>
<evidence type="ECO:0000313" key="3">
    <source>
        <dbReference type="Proteomes" id="UP000198977"/>
    </source>
</evidence>
<dbReference type="OrthoDB" id="7874348at2"/>
<sequence length="117" mass="12641">MKAVVFSIAAMILTAVPALAEYQPVKSRSEFVTLMEGKSLTRPLVELQVTPDGQISGMGAAWPVTGSWTWEDGYLCRRIAWGGDDLGYNCQAVEADGAKVRITSDKGQGDSAKFTLR</sequence>
<organism evidence="2 3">
    <name type="scientific">Sulfitobacter brevis</name>
    <dbReference type="NCBI Taxonomy" id="74348"/>
    <lineage>
        <taxon>Bacteria</taxon>
        <taxon>Pseudomonadati</taxon>
        <taxon>Pseudomonadota</taxon>
        <taxon>Alphaproteobacteria</taxon>
        <taxon>Rhodobacterales</taxon>
        <taxon>Roseobacteraceae</taxon>
        <taxon>Sulfitobacter</taxon>
    </lineage>
</organism>
<evidence type="ECO:0000313" key="2">
    <source>
        <dbReference type="EMBL" id="SFD84439.1"/>
    </source>
</evidence>
<keyword evidence="1" id="KW-0732">Signal</keyword>
<dbReference type="AlphaFoldDB" id="A0A1I1VNQ2"/>
<dbReference type="Proteomes" id="UP000198977">
    <property type="component" value="Unassembled WGS sequence"/>
</dbReference>
<dbReference type="RefSeq" id="WP_093922685.1">
    <property type="nucleotide sequence ID" value="NZ_FOMW01000003.1"/>
</dbReference>
<feature type="signal peptide" evidence="1">
    <location>
        <begin position="1"/>
        <end position="20"/>
    </location>
</feature>
<name>A0A1I1VNQ2_9RHOB</name>
<proteinExistence type="predicted"/>